<evidence type="ECO:0000256" key="12">
    <source>
        <dbReference type="ARBA" id="ARBA00035585"/>
    </source>
</evidence>
<dbReference type="GO" id="GO:0062054">
    <property type="term" value="F:fluoride channel activity"/>
    <property type="evidence" value="ECO:0007669"/>
    <property type="project" value="UniProtKB-UniRule"/>
</dbReference>
<accession>A0A366II98</accession>
<evidence type="ECO:0000256" key="9">
    <source>
        <dbReference type="ARBA" id="ARBA00023136"/>
    </source>
</evidence>
<comment type="caution">
    <text evidence="15">The sequence shown here is derived from an EMBL/GenBank/DDBJ whole genome shotgun (WGS) entry which is preliminary data.</text>
</comment>
<dbReference type="HAMAP" id="MF_00454">
    <property type="entry name" value="FluC"/>
    <property type="match status" value="1"/>
</dbReference>
<dbReference type="PANTHER" id="PTHR28259:SF16">
    <property type="entry name" value="FLUORIDE-SPECIFIC ION CHANNEL FLUC 2"/>
    <property type="match status" value="1"/>
</dbReference>
<evidence type="ECO:0000256" key="2">
    <source>
        <dbReference type="ARBA" id="ARBA00022448"/>
    </source>
</evidence>
<keyword evidence="16" id="KW-1185">Reference proteome</keyword>
<evidence type="ECO:0000256" key="6">
    <source>
        <dbReference type="ARBA" id="ARBA00022989"/>
    </source>
</evidence>
<evidence type="ECO:0000256" key="4">
    <source>
        <dbReference type="ARBA" id="ARBA00022692"/>
    </source>
</evidence>
<evidence type="ECO:0000256" key="14">
    <source>
        <dbReference type="HAMAP-Rule" id="MF_00454"/>
    </source>
</evidence>
<feature type="transmembrane region" description="Helical" evidence="14">
    <location>
        <begin position="101"/>
        <end position="121"/>
    </location>
</feature>
<keyword evidence="4 14" id="KW-0812">Transmembrane</keyword>
<dbReference type="PANTHER" id="PTHR28259">
    <property type="entry name" value="FLUORIDE EXPORT PROTEIN 1-RELATED"/>
    <property type="match status" value="1"/>
</dbReference>
<reference evidence="15 16" key="1">
    <citation type="submission" date="2018-06" db="EMBL/GenBank/DDBJ databases">
        <title>Genomic Encyclopedia of Type Strains, Phase IV (KMG-IV): sequencing the most valuable type-strain genomes for metagenomic binning, comparative biology and taxonomic classification.</title>
        <authorList>
            <person name="Goeker M."/>
        </authorList>
    </citation>
    <scope>NUCLEOTIDE SEQUENCE [LARGE SCALE GENOMIC DNA]</scope>
    <source>
        <strain evidence="15 16">DSM 22112</strain>
    </source>
</reference>
<comment type="similarity">
    <text evidence="11 14">Belongs to the fluoride channel Fluc/FEX (TC 1.A.43) family.</text>
</comment>
<evidence type="ECO:0000256" key="11">
    <source>
        <dbReference type="ARBA" id="ARBA00035120"/>
    </source>
</evidence>
<comment type="subcellular location">
    <subcellularLocation>
        <location evidence="1 14">Cell membrane</location>
        <topology evidence="1 14">Multi-pass membrane protein</topology>
    </subcellularLocation>
</comment>
<organism evidence="15 16">
    <name type="scientific">Alkalibaculum bacchi</name>
    <dbReference type="NCBI Taxonomy" id="645887"/>
    <lineage>
        <taxon>Bacteria</taxon>
        <taxon>Bacillati</taxon>
        <taxon>Bacillota</taxon>
        <taxon>Clostridia</taxon>
        <taxon>Eubacteriales</taxon>
        <taxon>Eubacteriaceae</taxon>
        <taxon>Alkalibaculum</taxon>
    </lineage>
</organism>
<keyword evidence="5 14" id="KW-0479">Metal-binding</keyword>
<dbReference type="Proteomes" id="UP000253490">
    <property type="component" value="Unassembled WGS sequence"/>
</dbReference>
<evidence type="ECO:0000256" key="10">
    <source>
        <dbReference type="ARBA" id="ARBA00023303"/>
    </source>
</evidence>
<name>A0A366II98_9FIRM</name>
<keyword evidence="7 14" id="KW-0915">Sodium</keyword>
<dbReference type="GO" id="GO:0046872">
    <property type="term" value="F:metal ion binding"/>
    <property type="evidence" value="ECO:0007669"/>
    <property type="project" value="UniProtKB-KW"/>
</dbReference>
<comment type="activity regulation">
    <text evidence="14">Na(+) is not transported, but it plays an essential structural role and its presence is essential for fluoride channel function.</text>
</comment>
<feature type="binding site" evidence="14">
    <location>
        <position position="75"/>
    </location>
    <ligand>
        <name>Na(+)</name>
        <dbReference type="ChEBI" id="CHEBI:29101"/>
        <note>structural</note>
    </ligand>
</feature>
<dbReference type="EMBL" id="QNRX01000001">
    <property type="protein sequence ID" value="RBP70185.1"/>
    <property type="molecule type" value="Genomic_DNA"/>
</dbReference>
<dbReference type="GO" id="GO:0140114">
    <property type="term" value="P:cellular detoxification of fluoride"/>
    <property type="evidence" value="ECO:0007669"/>
    <property type="project" value="UniProtKB-UniRule"/>
</dbReference>
<evidence type="ECO:0000256" key="8">
    <source>
        <dbReference type="ARBA" id="ARBA00023065"/>
    </source>
</evidence>
<keyword evidence="2 14" id="KW-0813">Transport</keyword>
<sequence length="122" mass="13391">MTMIHIFLVGIGGFLGAIARYSVTKHLNSKSPLIIPIGTLTVNLLGAFLLGIITGASVNRVIVLLFGTGFMGAFTTFSTLKLEMIQLYRNKQKKEFTLYTIITYGFGIILAYFGYLIGSILF</sequence>
<dbReference type="GO" id="GO:0005886">
    <property type="term" value="C:plasma membrane"/>
    <property type="evidence" value="ECO:0007669"/>
    <property type="project" value="UniProtKB-SubCell"/>
</dbReference>
<evidence type="ECO:0000256" key="13">
    <source>
        <dbReference type="ARBA" id="ARBA00049940"/>
    </source>
</evidence>
<dbReference type="InterPro" id="IPR003691">
    <property type="entry name" value="FluC"/>
</dbReference>
<evidence type="ECO:0000256" key="5">
    <source>
        <dbReference type="ARBA" id="ARBA00022723"/>
    </source>
</evidence>
<feature type="transmembrane region" description="Helical" evidence="14">
    <location>
        <begin position="61"/>
        <end position="80"/>
    </location>
</feature>
<evidence type="ECO:0000256" key="3">
    <source>
        <dbReference type="ARBA" id="ARBA00022475"/>
    </source>
</evidence>
<dbReference type="NCBIfam" id="TIGR00494">
    <property type="entry name" value="crcB"/>
    <property type="match status" value="1"/>
</dbReference>
<dbReference type="AlphaFoldDB" id="A0A366II98"/>
<keyword evidence="10 14" id="KW-0407">Ion channel</keyword>
<gene>
    <name evidence="14" type="primary">fluC</name>
    <name evidence="14" type="synonym">crcB</name>
    <name evidence="15" type="ORF">DES36_101242</name>
</gene>
<keyword evidence="9 14" id="KW-0472">Membrane</keyword>
<proteinExistence type="inferred from homology"/>
<evidence type="ECO:0000256" key="7">
    <source>
        <dbReference type="ARBA" id="ARBA00023053"/>
    </source>
</evidence>
<evidence type="ECO:0000256" key="1">
    <source>
        <dbReference type="ARBA" id="ARBA00004651"/>
    </source>
</evidence>
<keyword evidence="6 14" id="KW-1133">Transmembrane helix</keyword>
<evidence type="ECO:0000313" key="15">
    <source>
        <dbReference type="EMBL" id="RBP70185.1"/>
    </source>
</evidence>
<comment type="catalytic activity">
    <reaction evidence="12">
        <text>fluoride(in) = fluoride(out)</text>
        <dbReference type="Rhea" id="RHEA:76159"/>
        <dbReference type="ChEBI" id="CHEBI:17051"/>
    </reaction>
    <physiologicalReaction direction="left-to-right" evidence="12">
        <dbReference type="Rhea" id="RHEA:76160"/>
    </physiologicalReaction>
</comment>
<feature type="transmembrane region" description="Helical" evidence="14">
    <location>
        <begin position="35"/>
        <end position="55"/>
    </location>
</feature>
<keyword evidence="8 14" id="KW-0406">Ion transport</keyword>
<feature type="binding site" evidence="14">
    <location>
        <position position="72"/>
    </location>
    <ligand>
        <name>Na(+)</name>
        <dbReference type="ChEBI" id="CHEBI:29101"/>
        <note>structural</note>
    </ligand>
</feature>
<evidence type="ECO:0000313" key="16">
    <source>
        <dbReference type="Proteomes" id="UP000253490"/>
    </source>
</evidence>
<protein>
    <recommendedName>
        <fullName evidence="14">Fluoride-specific ion channel FluC</fullName>
    </recommendedName>
</protein>
<dbReference type="Pfam" id="PF02537">
    <property type="entry name" value="CRCB"/>
    <property type="match status" value="1"/>
</dbReference>
<keyword evidence="3 14" id="KW-1003">Cell membrane</keyword>
<comment type="function">
    <text evidence="13 14">Fluoride-specific ion channel. Important for reducing fluoride concentration in the cell, thus reducing its toxicity.</text>
</comment>
<feature type="transmembrane region" description="Helical" evidence="14">
    <location>
        <begin position="6"/>
        <end position="23"/>
    </location>
</feature>